<dbReference type="Proteomes" id="UP000501812">
    <property type="component" value="Chromosome"/>
</dbReference>
<evidence type="ECO:0000313" key="2">
    <source>
        <dbReference type="Proteomes" id="UP000501812"/>
    </source>
</evidence>
<dbReference type="RefSeq" id="WP_169456134.1">
    <property type="nucleotide sequence ID" value="NZ_CP051774.1"/>
</dbReference>
<organism evidence="1 2">
    <name type="scientific">Luteolibacter luteus</name>
    <dbReference type="NCBI Taxonomy" id="2728835"/>
    <lineage>
        <taxon>Bacteria</taxon>
        <taxon>Pseudomonadati</taxon>
        <taxon>Verrucomicrobiota</taxon>
        <taxon>Verrucomicrobiia</taxon>
        <taxon>Verrucomicrobiales</taxon>
        <taxon>Verrucomicrobiaceae</taxon>
        <taxon>Luteolibacter</taxon>
    </lineage>
</organism>
<sequence length="148" mass="16685">MPRASAYDESYPTCSYTHAWLRVMGEDVDPDEVTAIVGVSPTSTQRRGNPVEGHPGKTYSRGGWWIGTEGLLGSKDARHHLDWILEKVPGKEQEFMELHRRGYLVDVCVRWDSRHGHGGPTISPKQMKALADLGVDLWFDVYVADFED</sequence>
<keyword evidence="2" id="KW-1185">Reference proteome</keyword>
<dbReference type="KEGG" id="luo:HHL09_18615"/>
<dbReference type="EMBL" id="CP051774">
    <property type="protein sequence ID" value="QJE97708.1"/>
    <property type="molecule type" value="Genomic_DNA"/>
</dbReference>
<gene>
    <name evidence="1" type="ORF">HHL09_18615</name>
</gene>
<proteinExistence type="predicted"/>
<reference evidence="1 2" key="1">
    <citation type="submission" date="2020-04" db="EMBL/GenBank/DDBJ databases">
        <title>Luteolibacter sp. G-1-1-1 isolated from soil.</title>
        <authorList>
            <person name="Dahal R.H."/>
        </authorList>
    </citation>
    <scope>NUCLEOTIDE SEQUENCE [LARGE SCALE GENOMIC DNA]</scope>
    <source>
        <strain evidence="1 2">G-1-1-1</strain>
    </source>
</reference>
<protein>
    <submittedName>
        <fullName evidence="1">DUF4279 domain-containing protein</fullName>
    </submittedName>
</protein>
<dbReference type="AlphaFoldDB" id="A0A858RMM3"/>
<dbReference type="Pfam" id="PF14106">
    <property type="entry name" value="DUF4279"/>
    <property type="match status" value="1"/>
</dbReference>
<evidence type="ECO:0000313" key="1">
    <source>
        <dbReference type="EMBL" id="QJE97708.1"/>
    </source>
</evidence>
<accession>A0A858RMM3</accession>
<dbReference type="InterPro" id="IPR025459">
    <property type="entry name" value="DUF4279"/>
</dbReference>
<name>A0A858RMM3_9BACT</name>